<evidence type="ECO:0000313" key="1">
    <source>
        <dbReference type="EMBL" id="SBS73026.1"/>
    </source>
</evidence>
<sequence length="108" mass="12253">MKILFSVAHYLPGAGARSDVYRHEFESDFVPRVGDVLLLPDASHRPVEAVIIRWDLSDAVVWIRFEGDQPSWTAFVDGFPQFVHMDPELLHDPYAGVKPVQQKNDPVP</sequence>
<dbReference type="RefSeq" id="WP_295576299.1">
    <property type="nucleotide sequence ID" value="NZ_FLQR01000007.1"/>
</dbReference>
<accession>A0A1Y5P2T4</accession>
<name>A0A1Y5P2T4_9MICO</name>
<gene>
    <name evidence="1" type="ORF">MIPYR_30361</name>
</gene>
<proteinExistence type="predicted"/>
<organism evidence="1">
    <name type="scientific">uncultured Microbacterium sp</name>
    <dbReference type="NCBI Taxonomy" id="191216"/>
    <lineage>
        <taxon>Bacteria</taxon>
        <taxon>Bacillati</taxon>
        <taxon>Actinomycetota</taxon>
        <taxon>Actinomycetes</taxon>
        <taxon>Micrococcales</taxon>
        <taxon>Microbacteriaceae</taxon>
        <taxon>Microbacterium</taxon>
        <taxon>environmental samples</taxon>
    </lineage>
</organism>
<reference evidence="1" key="1">
    <citation type="submission" date="2016-03" db="EMBL/GenBank/DDBJ databases">
        <authorList>
            <person name="Ploux O."/>
        </authorList>
    </citation>
    <scope>NUCLEOTIDE SEQUENCE</scope>
    <source>
        <strain evidence="1">UC1</strain>
    </source>
</reference>
<dbReference type="EMBL" id="FLQR01000007">
    <property type="protein sequence ID" value="SBS73026.1"/>
    <property type="molecule type" value="Genomic_DNA"/>
</dbReference>
<dbReference type="AlphaFoldDB" id="A0A1Y5P2T4"/>
<protein>
    <submittedName>
        <fullName evidence="1">Uncharacterized protein</fullName>
    </submittedName>
</protein>